<name>A0A1M7XUD4_9VIRU</name>
<proteinExistence type="predicted"/>
<evidence type="ECO:0000313" key="3">
    <source>
        <dbReference type="Proteomes" id="UP000201465"/>
    </source>
</evidence>
<dbReference type="GeneID" id="30523194"/>
<dbReference type="OrthoDB" id="40403at10239"/>
<evidence type="ECO:0000259" key="1">
    <source>
        <dbReference type="Pfam" id="PF12937"/>
    </source>
</evidence>
<dbReference type="Proteomes" id="UP000201465">
    <property type="component" value="Segment"/>
</dbReference>
<keyword evidence="3" id="KW-1185">Reference proteome</keyword>
<dbReference type="Gene3D" id="1.20.1280.50">
    <property type="match status" value="1"/>
</dbReference>
<evidence type="ECO:0000313" key="2">
    <source>
        <dbReference type="EMBL" id="SHO33306.1"/>
    </source>
</evidence>
<dbReference type="Pfam" id="PF12937">
    <property type="entry name" value="F-box-like"/>
    <property type="match status" value="1"/>
</dbReference>
<dbReference type="EMBL" id="LT671577">
    <property type="protein sequence ID" value="SHO33306.1"/>
    <property type="molecule type" value="Genomic_DNA"/>
</dbReference>
<dbReference type="SUPFAM" id="SSF81383">
    <property type="entry name" value="F-box domain"/>
    <property type="match status" value="1"/>
</dbReference>
<sequence>MINMQDLPIELQEEVLFSLKEPDDLFRVCSSSRGSRQICSDRLFWREKFRRENLPLLEEGTDAASWLRIYRKSQRIAQDIDKRLNSASMIDISLGEIKDPDLLLPLSEANRVVPYWQSMQRVSFVNFRLQFRPEIRGKYDYALLNNFAFGESGNLTAIATSIRHSLTGSVNTEDLWFILYNIAYYPVED</sequence>
<gene>
    <name evidence="2" type="ORF">BQ3484_238</name>
</gene>
<dbReference type="KEGG" id="vg:30523194"/>
<feature type="domain" description="F-box" evidence="1">
    <location>
        <begin position="5"/>
        <end position="51"/>
    </location>
</feature>
<dbReference type="RefSeq" id="YP_009329178.1">
    <property type="nucleotide sequence ID" value="NC_032108.1"/>
</dbReference>
<reference evidence="2 3" key="1">
    <citation type="submission" date="2016-11" db="EMBL/GenBank/DDBJ databases">
        <authorList>
            <consortium name="Urmite Genomes"/>
        </authorList>
    </citation>
    <scope>NUCLEOTIDE SEQUENCE [LARGE SCALE GENOMIC DNA]</scope>
    <source>
        <strain evidence="2 3">A11</strain>
    </source>
</reference>
<accession>A0A1M7XUD4</accession>
<dbReference type="InterPro" id="IPR036047">
    <property type="entry name" value="F-box-like_dom_sf"/>
</dbReference>
<dbReference type="InterPro" id="IPR001810">
    <property type="entry name" value="F-box_dom"/>
</dbReference>
<organism evidence="2 3">
    <name type="scientific">Cedratvirus A11</name>
    <dbReference type="NCBI Taxonomy" id="1903266"/>
    <lineage>
        <taxon>Viruses</taxon>
        <taxon>Pithoviruses</taxon>
        <taxon>Orthocedratvirinae</taxon>
        <taxon>Alphacedratvirus</taxon>
        <taxon>Alphacedratvirus aljazairmassiliense</taxon>
    </lineage>
</organism>
<protein>
    <submittedName>
        <fullName evidence="2">F-box domain</fullName>
    </submittedName>
</protein>